<accession>A0A2S9TDC9</accession>
<proteinExistence type="predicted"/>
<reference evidence="1 2" key="1">
    <citation type="submission" date="2017-09" db="EMBL/GenBank/DDBJ databases">
        <title>Reassesment of A. cryaerophilus.</title>
        <authorList>
            <person name="Perez-Cataluna A."/>
            <person name="Collado L."/>
            <person name="Salgado O."/>
            <person name="Lefinanco V."/>
            <person name="Figueras M.J."/>
        </authorList>
    </citation>
    <scope>NUCLEOTIDE SEQUENCE [LARGE SCALE GENOMIC DNA]</scope>
    <source>
        <strain evidence="1 2">LMG 9065</strain>
    </source>
</reference>
<organism evidence="1 2">
    <name type="scientific">Aliarcobacter cryaerophilus</name>
    <dbReference type="NCBI Taxonomy" id="28198"/>
    <lineage>
        <taxon>Bacteria</taxon>
        <taxon>Pseudomonadati</taxon>
        <taxon>Campylobacterota</taxon>
        <taxon>Epsilonproteobacteria</taxon>
        <taxon>Campylobacterales</taxon>
        <taxon>Arcobacteraceae</taxon>
        <taxon>Aliarcobacter</taxon>
    </lineage>
</organism>
<name>A0A2S9TDC9_9BACT</name>
<evidence type="ECO:0000313" key="1">
    <source>
        <dbReference type="EMBL" id="PRM96836.1"/>
    </source>
</evidence>
<dbReference type="AlphaFoldDB" id="A0A2S9TDC9"/>
<protein>
    <submittedName>
        <fullName evidence="1">Uncharacterized protein</fullName>
    </submittedName>
</protein>
<sequence length="59" mass="7050">MVEKKEHQKKAVIMPYEEYEKLIKNSIKKELEEGSFNKFVGILDNNFKIDDEKYEAIVK</sequence>
<dbReference type="Proteomes" id="UP000239151">
    <property type="component" value="Unassembled WGS sequence"/>
</dbReference>
<dbReference type="EMBL" id="NXGI01000014">
    <property type="protein sequence ID" value="PRM96836.1"/>
    <property type="molecule type" value="Genomic_DNA"/>
</dbReference>
<comment type="caution">
    <text evidence="1">The sequence shown here is derived from an EMBL/GenBank/DDBJ whole genome shotgun (WGS) entry which is preliminary data.</text>
</comment>
<evidence type="ECO:0000313" key="2">
    <source>
        <dbReference type="Proteomes" id="UP000239151"/>
    </source>
</evidence>
<gene>
    <name evidence="1" type="ORF">CJ670_07050</name>
</gene>